<dbReference type="InterPro" id="IPR036397">
    <property type="entry name" value="RNaseH_sf"/>
</dbReference>
<dbReference type="PANTHER" id="PTHR33939:SF1">
    <property type="entry name" value="DUF4371 DOMAIN-CONTAINING PROTEIN"/>
    <property type="match status" value="1"/>
</dbReference>
<dbReference type="OrthoDB" id="2290285at2759"/>
<reference evidence="1 2" key="1">
    <citation type="journal article" date="2018" name="G3 (Bethesda)">
        <title>Phylogenetic and Phylogenomic Definition of Rhizopus Species.</title>
        <authorList>
            <person name="Gryganskyi A.P."/>
            <person name="Golan J."/>
            <person name="Dolatabadi S."/>
            <person name="Mondo S."/>
            <person name="Robb S."/>
            <person name="Idnurm A."/>
            <person name="Muszewska A."/>
            <person name="Steczkiewicz K."/>
            <person name="Masonjones S."/>
            <person name="Liao H.L."/>
            <person name="Gajdeczka M.T."/>
            <person name="Anike F."/>
            <person name="Vuek A."/>
            <person name="Anishchenko I.M."/>
            <person name="Voigt K."/>
            <person name="de Hoog G.S."/>
            <person name="Smith M.E."/>
            <person name="Heitman J."/>
            <person name="Vilgalys R."/>
            <person name="Stajich J.E."/>
        </authorList>
    </citation>
    <scope>NUCLEOTIDE SEQUENCE [LARGE SCALE GENOMIC DNA]</scope>
    <source>
        <strain evidence="1 2">LSU 92-RS-03</strain>
    </source>
</reference>
<proteinExistence type="predicted"/>
<dbReference type="Gene3D" id="3.30.420.10">
    <property type="entry name" value="Ribonuclease H-like superfamily/Ribonuclease H"/>
    <property type="match status" value="1"/>
</dbReference>
<dbReference type="AlphaFoldDB" id="A0A367JS41"/>
<accession>A0A367JS41</accession>
<sequence length="220" mass="25527">MYVNQRLLNINGNNQPKQSEVLLDESYCHVDHHARKTWAAPGATVFQRGRGPMLVTFAAFVVYQENQRTRANMIKERIKVWSVKGSRDVQSDYHGNFSAEKFEQLFENLCWSLMLYEWCSLPQTPQKPTEELKKNELSDLVKTQKIESAFATYKIANKYGHITMITPAYHCELQLIEKVWAMIKNLIDFNPDRNETPSSLKTKLDEGLEKTPEEHFLSAL</sequence>
<organism evidence="1 2">
    <name type="scientific">Rhizopus stolonifer</name>
    <name type="common">Rhizopus nigricans</name>
    <dbReference type="NCBI Taxonomy" id="4846"/>
    <lineage>
        <taxon>Eukaryota</taxon>
        <taxon>Fungi</taxon>
        <taxon>Fungi incertae sedis</taxon>
        <taxon>Mucoromycota</taxon>
        <taxon>Mucoromycotina</taxon>
        <taxon>Mucoromycetes</taxon>
        <taxon>Mucorales</taxon>
        <taxon>Mucorineae</taxon>
        <taxon>Rhizopodaceae</taxon>
        <taxon>Rhizopus</taxon>
    </lineage>
</organism>
<gene>
    <name evidence="1" type="ORF">CU098_009553</name>
</gene>
<dbReference type="PANTHER" id="PTHR33939">
    <property type="entry name" value="PROTEIN CBG22215"/>
    <property type="match status" value="1"/>
</dbReference>
<protein>
    <recommendedName>
        <fullName evidence="3">Tc1-like transposase DDE domain-containing protein</fullName>
    </recommendedName>
</protein>
<dbReference type="GO" id="GO:0003676">
    <property type="term" value="F:nucleic acid binding"/>
    <property type="evidence" value="ECO:0007669"/>
    <property type="project" value="InterPro"/>
</dbReference>
<keyword evidence="2" id="KW-1185">Reference proteome</keyword>
<comment type="caution">
    <text evidence="1">The sequence shown here is derived from an EMBL/GenBank/DDBJ whole genome shotgun (WGS) entry which is preliminary data.</text>
</comment>
<evidence type="ECO:0000313" key="1">
    <source>
        <dbReference type="EMBL" id="RCH92511.1"/>
    </source>
</evidence>
<dbReference type="EMBL" id="PJQM01002828">
    <property type="protein sequence ID" value="RCH92511.1"/>
    <property type="molecule type" value="Genomic_DNA"/>
</dbReference>
<evidence type="ECO:0008006" key="3">
    <source>
        <dbReference type="Google" id="ProtNLM"/>
    </source>
</evidence>
<name>A0A367JS41_RHIST</name>
<dbReference type="Proteomes" id="UP000253551">
    <property type="component" value="Unassembled WGS sequence"/>
</dbReference>
<evidence type="ECO:0000313" key="2">
    <source>
        <dbReference type="Proteomes" id="UP000253551"/>
    </source>
</evidence>